<feature type="DNA-binding region" description="OmpR/PhoB-type" evidence="9">
    <location>
        <begin position="132"/>
        <end position="231"/>
    </location>
</feature>
<dbReference type="Proteomes" id="UP000183954">
    <property type="component" value="Unassembled WGS sequence"/>
</dbReference>
<evidence type="ECO:0000256" key="7">
    <source>
        <dbReference type="ARBA" id="ARBA00024867"/>
    </source>
</evidence>
<evidence type="ECO:0000256" key="8">
    <source>
        <dbReference type="PROSITE-ProRule" id="PRU00169"/>
    </source>
</evidence>
<evidence type="ECO:0000256" key="9">
    <source>
        <dbReference type="PROSITE-ProRule" id="PRU01091"/>
    </source>
</evidence>
<dbReference type="GO" id="GO:0032993">
    <property type="term" value="C:protein-DNA complex"/>
    <property type="evidence" value="ECO:0007669"/>
    <property type="project" value="TreeGrafter"/>
</dbReference>
<dbReference type="PROSITE" id="PS51755">
    <property type="entry name" value="OMPR_PHOB"/>
    <property type="match status" value="1"/>
</dbReference>
<dbReference type="InterPro" id="IPR011006">
    <property type="entry name" value="CheY-like_superfamily"/>
</dbReference>
<dbReference type="Gene3D" id="3.40.50.2300">
    <property type="match status" value="1"/>
</dbReference>
<dbReference type="InterPro" id="IPR001867">
    <property type="entry name" value="OmpR/PhoB-type_DNA-bd"/>
</dbReference>
<keyword evidence="4" id="KW-0805">Transcription regulation</keyword>
<sequence length="233" mass="26212">MSILNVLIVDDDPNVLILLDSALSKNGYQVYKAESGEDALRILDSLDIDLVILDVVLPGIDGLTTLKEIRHHPIKGKVPVLMLTSRDSEIDNVIGLELGADDYISKPIRYHELIARIKAVLRRTDQSAATSSSKISFRSLEMDLATRSVTLNGQELLLSFKEFELLCYLAKKPGRVFTRSEILDAIWSEDVFWETRTVDVHIRRIRKKIEATGLSSCLIETVRNVGYRLPSSF</sequence>
<dbReference type="InterPro" id="IPR001789">
    <property type="entry name" value="Sig_transdc_resp-reg_receiver"/>
</dbReference>
<feature type="domain" description="OmpR/PhoB-type" evidence="11">
    <location>
        <begin position="132"/>
        <end position="231"/>
    </location>
</feature>
<proteinExistence type="predicted"/>
<dbReference type="PANTHER" id="PTHR48111">
    <property type="entry name" value="REGULATOR OF RPOS"/>
    <property type="match status" value="1"/>
</dbReference>
<dbReference type="GO" id="GO:0000156">
    <property type="term" value="F:phosphorelay response regulator activity"/>
    <property type="evidence" value="ECO:0007669"/>
    <property type="project" value="TreeGrafter"/>
</dbReference>
<dbReference type="GO" id="GO:0006355">
    <property type="term" value="P:regulation of DNA-templated transcription"/>
    <property type="evidence" value="ECO:0007669"/>
    <property type="project" value="InterPro"/>
</dbReference>
<name>A0A1M5SIC0_9FIRM</name>
<dbReference type="AlphaFoldDB" id="A0A1M5SIC0"/>
<dbReference type="Gene3D" id="1.10.10.10">
    <property type="entry name" value="Winged helix-like DNA-binding domain superfamily/Winged helix DNA-binding domain"/>
    <property type="match status" value="1"/>
</dbReference>
<evidence type="ECO:0000259" key="11">
    <source>
        <dbReference type="PROSITE" id="PS51755"/>
    </source>
</evidence>
<comment type="function">
    <text evidence="7">May play the central regulatory role in sporulation. It may be an element of the effector pathway responsible for the activation of sporulation genes in response to nutritional stress. Spo0A may act in concert with spo0H (a sigma factor) to control the expression of some genes that are critical to the sporulation process.</text>
</comment>
<dbReference type="FunFam" id="1.10.10.10:FF:000018">
    <property type="entry name" value="DNA-binding response regulator ResD"/>
    <property type="match status" value="1"/>
</dbReference>
<evidence type="ECO:0000256" key="6">
    <source>
        <dbReference type="ARBA" id="ARBA00023163"/>
    </source>
</evidence>
<dbReference type="OrthoDB" id="9790454at2"/>
<dbReference type="Pfam" id="PF00486">
    <property type="entry name" value="Trans_reg_C"/>
    <property type="match status" value="1"/>
</dbReference>
<evidence type="ECO:0000256" key="4">
    <source>
        <dbReference type="ARBA" id="ARBA00023015"/>
    </source>
</evidence>
<accession>A0A1M5SIC0</accession>
<feature type="modified residue" description="4-aspartylphosphate" evidence="8">
    <location>
        <position position="54"/>
    </location>
</feature>
<keyword evidence="5 9" id="KW-0238">DNA-binding</keyword>
<dbReference type="Pfam" id="PF00072">
    <property type="entry name" value="Response_reg"/>
    <property type="match status" value="1"/>
</dbReference>
<keyword evidence="2 8" id="KW-0597">Phosphoprotein</keyword>
<dbReference type="EMBL" id="FQXJ01000003">
    <property type="protein sequence ID" value="SHH38286.1"/>
    <property type="molecule type" value="Genomic_DNA"/>
</dbReference>
<organism evidence="12 13">
    <name type="scientific">Desulfosporosinus lacus DSM 15449</name>
    <dbReference type="NCBI Taxonomy" id="1121420"/>
    <lineage>
        <taxon>Bacteria</taxon>
        <taxon>Bacillati</taxon>
        <taxon>Bacillota</taxon>
        <taxon>Clostridia</taxon>
        <taxon>Eubacteriales</taxon>
        <taxon>Desulfitobacteriaceae</taxon>
        <taxon>Desulfosporosinus</taxon>
    </lineage>
</organism>
<evidence type="ECO:0000256" key="2">
    <source>
        <dbReference type="ARBA" id="ARBA00022553"/>
    </source>
</evidence>
<feature type="domain" description="Response regulatory" evidence="10">
    <location>
        <begin position="5"/>
        <end position="121"/>
    </location>
</feature>
<dbReference type="SMART" id="SM00448">
    <property type="entry name" value="REC"/>
    <property type="match status" value="1"/>
</dbReference>
<dbReference type="SMART" id="SM00862">
    <property type="entry name" value="Trans_reg_C"/>
    <property type="match status" value="1"/>
</dbReference>
<keyword evidence="3" id="KW-0902">Two-component regulatory system</keyword>
<dbReference type="GO" id="GO:0005829">
    <property type="term" value="C:cytosol"/>
    <property type="evidence" value="ECO:0007669"/>
    <property type="project" value="TreeGrafter"/>
</dbReference>
<dbReference type="SUPFAM" id="SSF46894">
    <property type="entry name" value="C-terminal effector domain of the bipartite response regulators"/>
    <property type="match status" value="1"/>
</dbReference>
<dbReference type="STRING" id="1121420.SAMN02746098_00858"/>
<dbReference type="InterPro" id="IPR039420">
    <property type="entry name" value="WalR-like"/>
</dbReference>
<dbReference type="InterPro" id="IPR036388">
    <property type="entry name" value="WH-like_DNA-bd_sf"/>
</dbReference>
<keyword evidence="13" id="KW-1185">Reference proteome</keyword>
<evidence type="ECO:0000256" key="5">
    <source>
        <dbReference type="ARBA" id="ARBA00023125"/>
    </source>
</evidence>
<dbReference type="SUPFAM" id="SSF52172">
    <property type="entry name" value="CheY-like"/>
    <property type="match status" value="1"/>
</dbReference>
<evidence type="ECO:0000313" key="13">
    <source>
        <dbReference type="Proteomes" id="UP000183954"/>
    </source>
</evidence>
<evidence type="ECO:0000256" key="3">
    <source>
        <dbReference type="ARBA" id="ARBA00023012"/>
    </source>
</evidence>
<dbReference type="PANTHER" id="PTHR48111:SF40">
    <property type="entry name" value="PHOSPHATE REGULON TRANSCRIPTIONAL REGULATORY PROTEIN PHOB"/>
    <property type="match status" value="1"/>
</dbReference>
<dbReference type="CDD" id="cd00383">
    <property type="entry name" value="trans_reg_C"/>
    <property type="match status" value="1"/>
</dbReference>
<evidence type="ECO:0000313" key="12">
    <source>
        <dbReference type="EMBL" id="SHH38286.1"/>
    </source>
</evidence>
<evidence type="ECO:0000256" key="1">
    <source>
        <dbReference type="ARBA" id="ARBA00018672"/>
    </source>
</evidence>
<dbReference type="PROSITE" id="PS50110">
    <property type="entry name" value="RESPONSE_REGULATORY"/>
    <property type="match status" value="1"/>
</dbReference>
<protein>
    <recommendedName>
        <fullName evidence="1">Stage 0 sporulation protein A homolog</fullName>
    </recommendedName>
</protein>
<dbReference type="Gene3D" id="6.10.250.690">
    <property type="match status" value="1"/>
</dbReference>
<keyword evidence="6" id="KW-0804">Transcription</keyword>
<evidence type="ECO:0000259" key="10">
    <source>
        <dbReference type="PROSITE" id="PS50110"/>
    </source>
</evidence>
<gene>
    <name evidence="12" type="ORF">SAMN02746098_00858</name>
</gene>
<dbReference type="InterPro" id="IPR016032">
    <property type="entry name" value="Sig_transdc_resp-reg_C-effctor"/>
</dbReference>
<dbReference type="RefSeq" id="WP_084110146.1">
    <property type="nucleotide sequence ID" value="NZ_FQXJ01000003.1"/>
</dbReference>
<reference evidence="13" key="1">
    <citation type="submission" date="2016-11" db="EMBL/GenBank/DDBJ databases">
        <authorList>
            <person name="Varghese N."/>
            <person name="Submissions S."/>
        </authorList>
    </citation>
    <scope>NUCLEOTIDE SEQUENCE [LARGE SCALE GENOMIC DNA]</scope>
    <source>
        <strain evidence="13">DSM 15449</strain>
    </source>
</reference>
<dbReference type="GO" id="GO:0000976">
    <property type="term" value="F:transcription cis-regulatory region binding"/>
    <property type="evidence" value="ECO:0007669"/>
    <property type="project" value="TreeGrafter"/>
</dbReference>